<dbReference type="AlphaFoldDB" id="A0A0F9FDN2"/>
<protein>
    <recommendedName>
        <fullName evidence="1">Right handed beta helix domain-containing protein</fullName>
    </recommendedName>
</protein>
<feature type="domain" description="Right handed beta helix" evidence="1">
    <location>
        <begin position="426"/>
        <end position="536"/>
    </location>
</feature>
<name>A0A0F9FDN2_9ZZZZ</name>
<accession>A0A0F9FDN2</accession>
<dbReference type="Gene3D" id="2.160.20.10">
    <property type="entry name" value="Single-stranded right-handed beta-helix, Pectin lyase-like"/>
    <property type="match status" value="2"/>
</dbReference>
<gene>
    <name evidence="2" type="ORF">LCGC14_2255990</name>
</gene>
<dbReference type="Pfam" id="PF13229">
    <property type="entry name" value="Beta_helix"/>
    <property type="match status" value="2"/>
</dbReference>
<dbReference type="InterPro" id="IPR006626">
    <property type="entry name" value="PbH1"/>
</dbReference>
<dbReference type="InterPro" id="IPR012334">
    <property type="entry name" value="Pectin_lyas_fold"/>
</dbReference>
<dbReference type="SMART" id="SM00710">
    <property type="entry name" value="PbH1"/>
    <property type="match status" value="8"/>
</dbReference>
<dbReference type="SUPFAM" id="SSF51126">
    <property type="entry name" value="Pectin lyase-like"/>
    <property type="match status" value="2"/>
</dbReference>
<comment type="caution">
    <text evidence="2">The sequence shown here is derived from an EMBL/GenBank/DDBJ whole genome shotgun (WGS) entry which is preliminary data.</text>
</comment>
<dbReference type="InterPro" id="IPR011050">
    <property type="entry name" value="Pectin_lyase_fold/virulence"/>
</dbReference>
<dbReference type="EMBL" id="LAZR01030860">
    <property type="protein sequence ID" value="KKL55380.1"/>
    <property type="molecule type" value="Genomic_DNA"/>
</dbReference>
<evidence type="ECO:0000313" key="2">
    <source>
        <dbReference type="EMBL" id="KKL55380.1"/>
    </source>
</evidence>
<sequence>NCRLSASYVFVLKSYGSPTCGAEEKLSCGGGELHLIWSDDTIQNRTGETVELYAKLWNGSAFAAELSNDAVGAGVNYSAGPVVRTSLAVDSTGRPLVAWTDLAPGAPAIYARANMFEITGAVYPADGGTSVQSILDGNVLGAGDVIHVVGTQGVGFTVTSADAGVTIIGSAGVTVNWPVVINIADNVTIQDLWMIDVLTVTSSANFTLRTSNLTAAVTIDGGSDAQIAGNVMSPGTTALTLTGATVSPVVAYNTISAGVHGIVINGGGATDVLIGWNTITAVGTGIYVQVASGGQIVGNDIDAGLIGLNLAAAFGSVIEDNDIHGADVGLAYSAPATVSNNRIYDNITGVVATVDSDVDGFGFVQPADPNEISGNTTGVDLTGRMQDQYIHDNDTGVEGSGILGPSEIDLANVIEANIVGVDFDGEVRFNRIVGNTTGIDANSGQFIAHNVIYRNTSVAIHVTNESDVRIVNNTLYAAVGDNIRIESTSSDVQVLNNILWAEAGYDIYVDNNSQSGFWSNYNDLHAGAGGTLVYWTKDFTDVLDWQEDAYQYGLNSIGRTDVNPLWSEPRFYNLAWDDYRIFDLTAGQRFSSPTIDA</sequence>
<feature type="non-terminal residue" evidence="2">
    <location>
        <position position="597"/>
    </location>
</feature>
<feature type="domain" description="Right handed beta helix" evidence="1">
    <location>
        <begin position="249"/>
        <end position="393"/>
    </location>
</feature>
<evidence type="ECO:0000259" key="1">
    <source>
        <dbReference type="Pfam" id="PF13229"/>
    </source>
</evidence>
<dbReference type="InterPro" id="IPR039448">
    <property type="entry name" value="Beta_helix"/>
</dbReference>
<proteinExistence type="predicted"/>
<reference evidence="2" key="1">
    <citation type="journal article" date="2015" name="Nature">
        <title>Complex archaea that bridge the gap between prokaryotes and eukaryotes.</title>
        <authorList>
            <person name="Spang A."/>
            <person name="Saw J.H."/>
            <person name="Jorgensen S.L."/>
            <person name="Zaremba-Niedzwiedzka K."/>
            <person name="Martijn J."/>
            <person name="Lind A.E."/>
            <person name="van Eijk R."/>
            <person name="Schleper C."/>
            <person name="Guy L."/>
            <person name="Ettema T.J."/>
        </authorList>
    </citation>
    <scope>NUCLEOTIDE SEQUENCE</scope>
</reference>
<feature type="non-terminal residue" evidence="2">
    <location>
        <position position="1"/>
    </location>
</feature>
<organism evidence="2">
    <name type="scientific">marine sediment metagenome</name>
    <dbReference type="NCBI Taxonomy" id="412755"/>
    <lineage>
        <taxon>unclassified sequences</taxon>
        <taxon>metagenomes</taxon>
        <taxon>ecological metagenomes</taxon>
    </lineage>
</organism>